<feature type="binding site" evidence="2">
    <location>
        <position position="121"/>
    </location>
    <ligand>
        <name>substrate</name>
    </ligand>
</feature>
<proteinExistence type="predicted"/>
<organism evidence="5 6">
    <name type="scientific">Victivallis vadensis</name>
    <dbReference type="NCBI Taxonomy" id="172901"/>
    <lineage>
        <taxon>Bacteria</taxon>
        <taxon>Pseudomonadati</taxon>
        <taxon>Lentisphaerota</taxon>
        <taxon>Lentisphaeria</taxon>
        <taxon>Victivallales</taxon>
        <taxon>Victivallaceae</taxon>
        <taxon>Victivallis</taxon>
    </lineage>
</organism>
<evidence type="ECO:0000256" key="3">
    <source>
        <dbReference type="PIRSR" id="PIRSR000097-3"/>
    </source>
</evidence>
<accession>A0A848B317</accession>
<evidence type="ECO:0000313" key="5">
    <source>
        <dbReference type="EMBL" id="NMD87256.1"/>
    </source>
</evidence>
<dbReference type="CDD" id="cd19072">
    <property type="entry name" value="AKR_AKR3F1-like"/>
    <property type="match status" value="1"/>
</dbReference>
<sequence length="287" mass="32034">MSDVPWKSLKNGFAIPVLGQGTWRMGGVDTPDTANDDADIAAIRRGIAAGLCHIDTAEMYAGGHAEELVGIAMKGRGIRRADYFLTDKVWKTHLRYDDVLRAAEASLKRLGTDYIDLYLIHQVNPDVPEEETIRAMNRLKREGVIRHIGVSNFSEERLKRAQAASDAPIVANQLHYNLRIREIEQCGLLDYCRSQDIMVIAWRPLRGLDLALPLIVTLAEKYGKTPSQIALNWLLCQENVVTITKAANPLHLAENMGALGWALEKEDAERLRREYPAEAVSDAVPLI</sequence>
<dbReference type="GO" id="GO:0016491">
    <property type="term" value="F:oxidoreductase activity"/>
    <property type="evidence" value="ECO:0007669"/>
    <property type="project" value="InterPro"/>
</dbReference>
<dbReference type="PANTHER" id="PTHR43638:SF3">
    <property type="entry name" value="ALDEHYDE REDUCTASE"/>
    <property type="match status" value="1"/>
</dbReference>
<dbReference type="PROSITE" id="PS00062">
    <property type="entry name" value="ALDOKETO_REDUCTASE_2"/>
    <property type="match status" value="1"/>
</dbReference>
<dbReference type="InterPro" id="IPR036812">
    <property type="entry name" value="NAD(P)_OxRdtase_dom_sf"/>
</dbReference>
<dbReference type="Proteomes" id="UP000576225">
    <property type="component" value="Unassembled WGS sequence"/>
</dbReference>
<dbReference type="PRINTS" id="PR00069">
    <property type="entry name" value="ALDKETRDTASE"/>
</dbReference>
<feature type="active site" description="Proton donor" evidence="1">
    <location>
        <position position="60"/>
    </location>
</feature>
<name>A0A848B317_9BACT</name>
<dbReference type="AlphaFoldDB" id="A0A848B317"/>
<dbReference type="PANTHER" id="PTHR43638">
    <property type="entry name" value="OXIDOREDUCTASE, ALDO/KETO REDUCTASE FAMILY PROTEIN"/>
    <property type="match status" value="1"/>
</dbReference>
<dbReference type="Pfam" id="PF00248">
    <property type="entry name" value="Aldo_ket_red"/>
    <property type="match status" value="1"/>
</dbReference>
<protein>
    <submittedName>
        <fullName evidence="5">Aldo/keto reductase</fullName>
    </submittedName>
</protein>
<feature type="domain" description="NADP-dependent oxidoreductase" evidence="4">
    <location>
        <begin position="18"/>
        <end position="272"/>
    </location>
</feature>
<evidence type="ECO:0000256" key="1">
    <source>
        <dbReference type="PIRSR" id="PIRSR000097-1"/>
    </source>
</evidence>
<dbReference type="PIRSF" id="PIRSF000097">
    <property type="entry name" value="AKR"/>
    <property type="match status" value="1"/>
</dbReference>
<dbReference type="InterPro" id="IPR020471">
    <property type="entry name" value="AKR"/>
</dbReference>
<dbReference type="InterPro" id="IPR023210">
    <property type="entry name" value="NADP_OxRdtase_dom"/>
</dbReference>
<dbReference type="EMBL" id="JABAEW010000021">
    <property type="protein sequence ID" value="NMD87256.1"/>
    <property type="molecule type" value="Genomic_DNA"/>
</dbReference>
<gene>
    <name evidence="5" type="ORF">HF882_11735</name>
</gene>
<dbReference type="RefSeq" id="WP_168962737.1">
    <property type="nucleotide sequence ID" value="NZ_CAJKCJ010000001.1"/>
</dbReference>
<dbReference type="InterPro" id="IPR018170">
    <property type="entry name" value="Aldo/ket_reductase_CS"/>
</dbReference>
<evidence type="ECO:0000259" key="4">
    <source>
        <dbReference type="Pfam" id="PF00248"/>
    </source>
</evidence>
<evidence type="ECO:0000313" key="6">
    <source>
        <dbReference type="Proteomes" id="UP000576225"/>
    </source>
</evidence>
<comment type="caution">
    <text evidence="5">The sequence shown here is derived from an EMBL/GenBank/DDBJ whole genome shotgun (WGS) entry which is preliminary data.</text>
</comment>
<reference evidence="5 6" key="1">
    <citation type="submission" date="2020-04" db="EMBL/GenBank/DDBJ databases">
        <authorList>
            <person name="Hitch T.C.A."/>
            <person name="Wylensek D."/>
            <person name="Clavel T."/>
        </authorList>
    </citation>
    <scope>NUCLEOTIDE SEQUENCE [LARGE SCALE GENOMIC DNA]</scope>
    <source>
        <strain evidence="5 6">COR2-253-APC-1A</strain>
    </source>
</reference>
<feature type="site" description="Lowers pKa of active site Tyr" evidence="3">
    <location>
        <position position="88"/>
    </location>
</feature>
<dbReference type="Gene3D" id="3.20.20.100">
    <property type="entry name" value="NADP-dependent oxidoreductase domain"/>
    <property type="match status" value="1"/>
</dbReference>
<dbReference type="SUPFAM" id="SSF51430">
    <property type="entry name" value="NAD(P)-linked oxidoreductase"/>
    <property type="match status" value="1"/>
</dbReference>
<evidence type="ECO:0000256" key="2">
    <source>
        <dbReference type="PIRSR" id="PIRSR000097-2"/>
    </source>
</evidence>